<name>A0A6A4IFU6_9AGAR</name>
<keyword evidence="3" id="KW-1185">Reference proteome</keyword>
<dbReference type="EMBL" id="ML769395">
    <property type="protein sequence ID" value="KAE9407515.1"/>
    <property type="molecule type" value="Genomic_DNA"/>
</dbReference>
<accession>A0A6A4IFU6</accession>
<dbReference type="Proteomes" id="UP000799118">
    <property type="component" value="Unassembled WGS sequence"/>
</dbReference>
<evidence type="ECO:0000313" key="3">
    <source>
        <dbReference type="Proteomes" id="UP000799118"/>
    </source>
</evidence>
<dbReference type="AlphaFoldDB" id="A0A6A4IFU6"/>
<reference evidence="2" key="1">
    <citation type="journal article" date="2019" name="Environ. Microbiol.">
        <title>Fungal ecological strategies reflected in gene transcription - a case study of two litter decomposers.</title>
        <authorList>
            <person name="Barbi F."/>
            <person name="Kohler A."/>
            <person name="Barry K."/>
            <person name="Baskaran P."/>
            <person name="Daum C."/>
            <person name="Fauchery L."/>
            <person name="Ihrmark K."/>
            <person name="Kuo A."/>
            <person name="LaButti K."/>
            <person name="Lipzen A."/>
            <person name="Morin E."/>
            <person name="Grigoriev I.V."/>
            <person name="Henrissat B."/>
            <person name="Lindahl B."/>
            <person name="Martin F."/>
        </authorList>
    </citation>
    <scope>NUCLEOTIDE SEQUENCE</scope>
    <source>
        <strain evidence="2">JB14</strain>
    </source>
</reference>
<keyword evidence="1" id="KW-0732">Signal</keyword>
<feature type="signal peptide" evidence="1">
    <location>
        <begin position="1"/>
        <end position="18"/>
    </location>
</feature>
<evidence type="ECO:0000256" key="1">
    <source>
        <dbReference type="SAM" id="SignalP"/>
    </source>
</evidence>
<evidence type="ECO:0000313" key="2">
    <source>
        <dbReference type="EMBL" id="KAE9407515.1"/>
    </source>
</evidence>
<feature type="chain" id="PRO_5025477847" evidence="1">
    <location>
        <begin position="19"/>
        <end position="163"/>
    </location>
</feature>
<protein>
    <submittedName>
        <fullName evidence="2">Uncharacterized protein</fullName>
    </submittedName>
</protein>
<organism evidence="2 3">
    <name type="scientific">Gymnopus androsaceus JB14</name>
    <dbReference type="NCBI Taxonomy" id="1447944"/>
    <lineage>
        <taxon>Eukaryota</taxon>
        <taxon>Fungi</taxon>
        <taxon>Dikarya</taxon>
        <taxon>Basidiomycota</taxon>
        <taxon>Agaricomycotina</taxon>
        <taxon>Agaricomycetes</taxon>
        <taxon>Agaricomycetidae</taxon>
        <taxon>Agaricales</taxon>
        <taxon>Marasmiineae</taxon>
        <taxon>Omphalotaceae</taxon>
        <taxon>Gymnopus</taxon>
    </lineage>
</organism>
<sequence>MRFNPVYLVLCLISAASAAPLIADTDVHARMMATARGPNEAAATTLSFEFTGPPKGLTISPPLQRGRPTDNVGKLAKGMFTDYIDSIKPKLIKRFNLDPEVKFVINDYPFQKLPNPARIWFKVEIDNTIYTGWTTGKNKVKGNPSTGQMTYFKNGVSELLELD</sequence>
<gene>
    <name evidence="2" type="ORF">BT96DRAFT_1014078</name>
</gene>
<proteinExistence type="predicted"/>